<accession>A0ABQ1S6V2</accession>
<reference evidence="2" key="1">
    <citation type="journal article" date="2019" name="Int. J. Syst. Evol. Microbiol.">
        <title>The Global Catalogue of Microorganisms (GCM) 10K type strain sequencing project: providing services to taxonomists for standard genome sequencing and annotation.</title>
        <authorList>
            <consortium name="The Broad Institute Genomics Platform"/>
            <consortium name="The Broad Institute Genome Sequencing Center for Infectious Disease"/>
            <person name="Wu L."/>
            <person name="Ma J."/>
        </authorList>
    </citation>
    <scope>NUCLEOTIDE SEQUENCE [LARGE SCALE GENOMIC DNA]</scope>
    <source>
        <strain evidence="2">CGMCC 1.15959</strain>
    </source>
</reference>
<keyword evidence="2" id="KW-1185">Reference proteome</keyword>
<sequence length="133" mass="14428">MKITGAIVAVQFVTPLPVLHVIADGFSIFAEHSSVHRESDFRCSWAARIGEGLEAPVRWIAEHGRDAMTSRIGHAIGERGVFERDRFAGGISDGRRRRPRGGRGGGVIEIDTGDGFALGLGTARAYEEQAENR</sequence>
<organism evidence="1 2">
    <name type="scientific">Tsuneonella deserti</name>
    <dbReference type="NCBI Taxonomy" id="2035528"/>
    <lineage>
        <taxon>Bacteria</taxon>
        <taxon>Pseudomonadati</taxon>
        <taxon>Pseudomonadota</taxon>
        <taxon>Alphaproteobacteria</taxon>
        <taxon>Sphingomonadales</taxon>
        <taxon>Erythrobacteraceae</taxon>
        <taxon>Tsuneonella</taxon>
    </lineage>
</organism>
<proteinExistence type="predicted"/>
<dbReference type="EMBL" id="BMKL01000001">
    <property type="protein sequence ID" value="GGD92879.1"/>
    <property type="molecule type" value="Genomic_DNA"/>
</dbReference>
<evidence type="ECO:0000313" key="1">
    <source>
        <dbReference type="EMBL" id="GGD92879.1"/>
    </source>
</evidence>
<protein>
    <submittedName>
        <fullName evidence="1">Uncharacterized protein</fullName>
    </submittedName>
</protein>
<gene>
    <name evidence="1" type="ORF">GCM10011515_10760</name>
</gene>
<evidence type="ECO:0000313" key="2">
    <source>
        <dbReference type="Proteomes" id="UP000619041"/>
    </source>
</evidence>
<name>A0ABQ1S6V2_9SPHN</name>
<dbReference type="Proteomes" id="UP000619041">
    <property type="component" value="Unassembled WGS sequence"/>
</dbReference>
<comment type="caution">
    <text evidence="1">The sequence shown here is derived from an EMBL/GenBank/DDBJ whole genome shotgun (WGS) entry which is preliminary data.</text>
</comment>